<keyword evidence="3" id="KW-1185">Reference proteome</keyword>
<dbReference type="SUPFAM" id="SSF82771">
    <property type="entry name" value="GIY-YIG endonuclease"/>
    <property type="match status" value="1"/>
</dbReference>
<dbReference type="PROSITE" id="PS50164">
    <property type="entry name" value="GIY_YIG"/>
    <property type="match status" value="1"/>
</dbReference>
<feature type="domain" description="GIY-YIG" evidence="1">
    <location>
        <begin position="2"/>
        <end position="80"/>
    </location>
</feature>
<protein>
    <submittedName>
        <fullName evidence="2">GIY-YIG nuclease family protein</fullName>
    </submittedName>
</protein>
<comment type="caution">
    <text evidence="2">The sequence shown here is derived from an EMBL/GenBank/DDBJ whole genome shotgun (WGS) entry which is preliminary data.</text>
</comment>
<dbReference type="Gene3D" id="3.40.1440.10">
    <property type="entry name" value="GIY-YIG endonuclease"/>
    <property type="match status" value="1"/>
</dbReference>
<accession>A0ABS8M4R0</accession>
<name>A0ABS8M4R0_9FLAO</name>
<dbReference type="SMART" id="SM00465">
    <property type="entry name" value="GIYc"/>
    <property type="match status" value="1"/>
</dbReference>
<evidence type="ECO:0000313" key="2">
    <source>
        <dbReference type="EMBL" id="MCC9019796.1"/>
    </source>
</evidence>
<gene>
    <name evidence="2" type="ORF">LNQ34_18660</name>
</gene>
<dbReference type="Pfam" id="PF01541">
    <property type="entry name" value="GIY-YIG"/>
    <property type="match status" value="1"/>
</dbReference>
<dbReference type="Proteomes" id="UP001430700">
    <property type="component" value="Unassembled WGS sequence"/>
</dbReference>
<dbReference type="InterPro" id="IPR035901">
    <property type="entry name" value="GIY-YIG_endonuc_sf"/>
</dbReference>
<evidence type="ECO:0000313" key="3">
    <source>
        <dbReference type="Proteomes" id="UP001430700"/>
    </source>
</evidence>
<dbReference type="RefSeq" id="WP_230000829.1">
    <property type="nucleotide sequence ID" value="NZ_JAJJMN010000002.1"/>
</dbReference>
<dbReference type="InterPro" id="IPR000305">
    <property type="entry name" value="GIY-YIG_endonuc"/>
</dbReference>
<sequence length="301" mass="36235">MKGYFVYMFLDIDDNVLYIGSSIHLAVRIEKQHFLSQHGNLSEECILESHKILYHQGVSSDDMKIKERYLINDLKPKYNNKLNNNNKFSFTIDIDWKLYSIDTQSLINKREVKSKKFHQIKNFTLSKNNSNITINDDSEIFRLSTCTIFYEKENKDCLIRNLWGYSCWDDFYFVRINKELYIFCLEVDHLLSEHKQSIHLNHNDEYDKQIFYDLKLLEEKFKQDSYVLITSNKKESIFEEYYWFDSTGMACSNIINSSKKLFLKYDLFKKEKIIDDIWIKHIDMVLNNLDTYLNGEYDWLS</sequence>
<dbReference type="EMBL" id="JAJJMN010000002">
    <property type="protein sequence ID" value="MCC9019796.1"/>
    <property type="molecule type" value="Genomic_DNA"/>
</dbReference>
<evidence type="ECO:0000259" key="1">
    <source>
        <dbReference type="PROSITE" id="PS50164"/>
    </source>
</evidence>
<proteinExistence type="predicted"/>
<reference evidence="2" key="1">
    <citation type="submission" date="2021-11" db="EMBL/GenBank/DDBJ databases">
        <title>Description of novel Flavobacterium species.</title>
        <authorList>
            <person name="Saticioglu I.B."/>
            <person name="Ay H."/>
            <person name="Altun S."/>
            <person name="Duman M."/>
        </authorList>
    </citation>
    <scope>NUCLEOTIDE SEQUENCE</scope>
    <source>
        <strain evidence="2">F-126</strain>
    </source>
</reference>
<organism evidence="2 3">
    <name type="scientific">Flavobacterium lipolyticum</name>
    <dbReference type="NCBI Taxonomy" id="2893754"/>
    <lineage>
        <taxon>Bacteria</taxon>
        <taxon>Pseudomonadati</taxon>
        <taxon>Bacteroidota</taxon>
        <taxon>Flavobacteriia</taxon>
        <taxon>Flavobacteriales</taxon>
        <taxon>Flavobacteriaceae</taxon>
        <taxon>Flavobacterium</taxon>
    </lineage>
</organism>